<keyword evidence="1" id="KW-0805">Transcription regulation</keyword>
<dbReference type="InterPro" id="IPR003441">
    <property type="entry name" value="NAC-dom"/>
</dbReference>
<dbReference type="AlphaFoldDB" id="A0ABD3JL69"/>
<dbReference type="PROSITE" id="PS51005">
    <property type="entry name" value="NAC"/>
    <property type="match status" value="1"/>
</dbReference>
<keyword evidence="8" id="KW-1185">Reference proteome</keyword>
<evidence type="ECO:0000256" key="3">
    <source>
        <dbReference type="ARBA" id="ARBA00023163"/>
    </source>
</evidence>
<keyword evidence="2" id="KW-0238">DNA-binding</keyword>
<protein>
    <recommendedName>
        <fullName evidence="6">NAC domain-containing protein</fullName>
    </recommendedName>
</protein>
<feature type="region of interest" description="Disordered" evidence="5">
    <location>
        <begin position="174"/>
        <end position="242"/>
    </location>
</feature>
<dbReference type="GO" id="GO:0003677">
    <property type="term" value="F:DNA binding"/>
    <property type="evidence" value="ECO:0007669"/>
    <property type="project" value="UniProtKB-KW"/>
</dbReference>
<dbReference type="EMBL" id="JBJKBG010000008">
    <property type="protein sequence ID" value="KAL3728494.1"/>
    <property type="molecule type" value="Genomic_DNA"/>
</dbReference>
<dbReference type="PANTHER" id="PTHR31719:SF130">
    <property type="entry name" value="NAC DOMAIN-CONTAINING PROTEIN 18"/>
    <property type="match status" value="1"/>
</dbReference>
<evidence type="ECO:0000313" key="7">
    <source>
        <dbReference type="EMBL" id="KAL3728494.1"/>
    </source>
</evidence>
<organism evidence="7 8">
    <name type="scientific">Eucalyptus globulus</name>
    <name type="common">Tasmanian blue gum</name>
    <dbReference type="NCBI Taxonomy" id="34317"/>
    <lineage>
        <taxon>Eukaryota</taxon>
        <taxon>Viridiplantae</taxon>
        <taxon>Streptophyta</taxon>
        <taxon>Embryophyta</taxon>
        <taxon>Tracheophyta</taxon>
        <taxon>Spermatophyta</taxon>
        <taxon>Magnoliopsida</taxon>
        <taxon>eudicotyledons</taxon>
        <taxon>Gunneridae</taxon>
        <taxon>Pentapetalae</taxon>
        <taxon>rosids</taxon>
        <taxon>malvids</taxon>
        <taxon>Myrtales</taxon>
        <taxon>Myrtaceae</taxon>
        <taxon>Myrtoideae</taxon>
        <taxon>Eucalypteae</taxon>
        <taxon>Eucalyptus</taxon>
    </lineage>
</organism>
<name>A0ABD3JL69_EUCGL</name>
<evidence type="ECO:0000259" key="6">
    <source>
        <dbReference type="PROSITE" id="PS51005"/>
    </source>
</evidence>
<sequence length="242" mass="26582">MEVPRFFASAAGIKLPIGFRFRPTDEELVVHYLRRKVLAVPLPAAVIPELDVFGTDPGGLPGNLRERRYFFSRRNRSSGGRECIRVAAGFGYWKYKTKSKQILASDGTGNQVIGMRKTLVFCQGTRSACDAAGARWILHEFTIAGTRENSKSTSMARAGDENWAVYRLFQKKTRPKRSDNGNGDFSHRKRKKSSSVIDLRSEAIAGDSPGTPPPSSPCSSSVTDNGSSCKALDQEDISSSSR</sequence>
<evidence type="ECO:0000256" key="4">
    <source>
        <dbReference type="ARBA" id="ARBA00023242"/>
    </source>
</evidence>
<proteinExistence type="predicted"/>
<dbReference type="InterPro" id="IPR036093">
    <property type="entry name" value="NAC_dom_sf"/>
</dbReference>
<dbReference type="Gene3D" id="2.170.150.80">
    <property type="entry name" value="NAC domain"/>
    <property type="match status" value="1"/>
</dbReference>
<keyword evidence="3" id="KW-0804">Transcription</keyword>
<dbReference type="SUPFAM" id="SSF101941">
    <property type="entry name" value="NAC domain"/>
    <property type="match status" value="1"/>
</dbReference>
<evidence type="ECO:0000313" key="8">
    <source>
        <dbReference type="Proteomes" id="UP001634007"/>
    </source>
</evidence>
<dbReference type="PANTHER" id="PTHR31719">
    <property type="entry name" value="NAC TRANSCRIPTION FACTOR 56"/>
    <property type="match status" value="1"/>
</dbReference>
<evidence type="ECO:0000256" key="1">
    <source>
        <dbReference type="ARBA" id="ARBA00023015"/>
    </source>
</evidence>
<feature type="domain" description="NAC" evidence="6">
    <location>
        <begin position="15"/>
        <end position="171"/>
    </location>
</feature>
<comment type="caution">
    <text evidence="7">The sequence shown here is derived from an EMBL/GenBank/DDBJ whole genome shotgun (WGS) entry which is preliminary data.</text>
</comment>
<dbReference type="Pfam" id="PF02365">
    <property type="entry name" value="NAM"/>
    <property type="match status" value="1"/>
</dbReference>
<gene>
    <name evidence="7" type="ORF">ACJRO7_033131</name>
</gene>
<evidence type="ECO:0000256" key="2">
    <source>
        <dbReference type="ARBA" id="ARBA00023125"/>
    </source>
</evidence>
<evidence type="ECO:0000256" key="5">
    <source>
        <dbReference type="SAM" id="MobiDB-lite"/>
    </source>
</evidence>
<keyword evidence="4" id="KW-0539">Nucleus</keyword>
<dbReference type="Proteomes" id="UP001634007">
    <property type="component" value="Unassembled WGS sequence"/>
</dbReference>
<accession>A0ABD3JL69</accession>
<reference evidence="7 8" key="1">
    <citation type="submission" date="2024-11" db="EMBL/GenBank/DDBJ databases">
        <title>Chromosome-level genome assembly of Eucalyptus globulus Labill. provides insights into its genome evolution.</title>
        <authorList>
            <person name="Li X."/>
        </authorList>
    </citation>
    <scope>NUCLEOTIDE SEQUENCE [LARGE SCALE GENOMIC DNA]</scope>
    <source>
        <strain evidence="7">CL2024</strain>
        <tissue evidence="7">Fresh tender leaves</tissue>
    </source>
</reference>